<dbReference type="PANTHER" id="PTHR33571:SF14">
    <property type="entry name" value="PROTEIN ADENYLYLTRANSFERASE MJ0435-RELATED"/>
    <property type="match status" value="1"/>
</dbReference>
<comment type="caution">
    <text evidence="9">The sequence shown here is derived from an EMBL/GenBank/DDBJ whole genome shotgun (WGS) entry which is preliminary data.</text>
</comment>
<dbReference type="GO" id="GO:0046872">
    <property type="term" value="F:metal ion binding"/>
    <property type="evidence" value="ECO:0007669"/>
    <property type="project" value="UniProtKB-KW"/>
</dbReference>
<dbReference type="InterPro" id="IPR041633">
    <property type="entry name" value="Polbeta"/>
</dbReference>
<dbReference type="PANTHER" id="PTHR33571">
    <property type="entry name" value="SSL8005 PROTEIN"/>
    <property type="match status" value="1"/>
</dbReference>
<keyword evidence="4" id="KW-0479">Metal-binding</keyword>
<dbReference type="CDD" id="cd05403">
    <property type="entry name" value="NT_KNTase_like"/>
    <property type="match status" value="1"/>
</dbReference>
<dbReference type="Proteomes" id="UP000886047">
    <property type="component" value="Unassembled WGS sequence"/>
</dbReference>
<feature type="domain" description="Polymerase beta nucleotidyltransferase" evidence="8">
    <location>
        <begin position="7"/>
        <end position="92"/>
    </location>
</feature>
<keyword evidence="2" id="KW-0808">Transferase</keyword>
<dbReference type="GO" id="GO:0005524">
    <property type="term" value="F:ATP binding"/>
    <property type="evidence" value="ECO:0007669"/>
    <property type="project" value="UniProtKB-KW"/>
</dbReference>
<evidence type="ECO:0000256" key="6">
    <source>
        <dbReference type="ARBA" id="ARBA00022840"/>
    </source>
</evidence>
<proteinExistence type="predicted"/>
<dbReference type="EMBL" id="DSDK01000188">
    <property type="protein sequence ID" value="HDR50635.1"/>
    <property type="molecule type" value="Genomic_DNA"/>
</dbReference>
<keyword evidence="7" id="KW-0460">Magnesium</keyword>
<evidence type="ECO:0000256" key="5">
    <source>
        <dbReference type="ARBA" id="ARBA00022741"/>
    </source>
</evidence>
<evidence type="ECO:0000256" key="7">
    <source>
        <dbReference type="ARBA" id="ARBA00022842"/>
    </source>
</evidence>
<gene>
    <name evidence="9" type="ORF">ENN90_03310</name>
</gene>
<accession>A0A831LSP6</accession>
<dbReference type="Gene3D" id="3.30.460.10">
    <property type="entry name" value="Beta Polymerase, domain 2"/>
    <property type="match status" value="1"/>
</dbReference>
<dbReference type="Pfam" id="PF18765">
    <property type="entry name" value="Polbeta"/>
    <property type="match status" value="1"/>
</dbReference>
<keyword evidence="6" id="KW-0067">ATP-binding</keyword>
<dbReference type="GO" id="GO:0016779">
    <property type="term" value="F:nucleotidyltransferase activity"/>
    <property type="evidence" value="ECO:0007669"/>
    <property type="project" value="UniProtKB-KW"/>
</dbReference>
<sequence>MQNEINNKIIDYLIQYNPTRIGLFGSYARNEDKPGSDIDILVDFSDKITLFDLGGIKYDLSEILKRPVDIVSERGLNTRLRDSILKDLKVIF</sequence>
<keyword evidence="5" id="KW-0547">Nucleotide-binding</keyword>
<reference evidence="9" key="1">
    <citation type="journal article" date="2020" name="mSystems">
        <title>Genome- and Community-Level Interaction Insights into Carbon Utilization and Element Cycling Functions of Hydrothermarchaeota in Hydrothermal Sediment.</title>
        <authorList>
            <person name="Zhou Z."/>
            <person name="Liu Y."/>
            <person name="Xu W."/>
            <person name="Pan J."/>
            <person name="Luo Z.H."/>
            <person name="Li M."/>
        </authorList>
    </citation>
    <scope>NUCLEOTIDE SEQUENCE [LARGE SCALE GENOMIC DNA]</scope>
    <source>
        <strain evidence="9">SpSt-1217</strain>
    </source>
</reference>
<comment type="cofactor">
    <cofactor evidence="1">
        <name>Mg(2+)</name>
        <dbReference type="ChEBI" id="CHEBI:18420"/>
    </cofactor>
</comment>
<evidence type="ECO:0000259" key="8">
    <source>
        <dbReference type="Pfam" id="PF18765"/>
    </source>
</evidence>
<dbReference type="InterPro" id="IPR052038">
    <property type="entry name" value="Type-VII_TA_antitoxin"/>
</dbReference>
<dbReference type="SUPFAM" id="SSF81301">
    <property type="entry name" value="Nucleotidyltransferase"/>
    <property type="match status" value="1"/>
</dbReference>
<evidence type="ECO:0000313" key="9">
    <source>
        <dbReference type="EMBL" id="HDR50635.1"/>
    </source>
</evidence>
<evidence type="ECO:0000256" key="1">
    <source>
        <dbReference type="ARBA" id="ARBA00001946"/>
    </source>
</evidence>
<dbReference type="AlphaFoldDB" id="A0A831LSP6"/>
<evidence type="ECO:0000256" key="4">
    <source>
        <dbReference type="ARBA" id="ARBA00022723"/>
    </source>
</evidence>
<protein>
    <recommendedName>
        <fullName evidence="8">Polymerase beta nucleotidyltransferase domain-containing protein</fullName>
    </recommendedName>
</protein>
<organism evidence="9">
    <name type="scientific">Mariniphaga anaerophila</name>
    <dbReference type="NCBI Taxonomy" id="1484053"/>
    <lineage>
        <taxon>Bacteria</taxon>
        <taxon>Pseudomonadati</taxon>
        <taxon>Bacteroidota</taxon>
        <taxon>Bacteroidia</taxon>
        <taxon>Marinilabiliales</taxon>
        <taxon>Prolixibacteraceae</taxon>
        <taxon>Mariniphaga</taxon>
    </lineage>
</organism>
<name>A0A831LSP6_9BACT</name>
<keyword evidence="3" id="KW-0548">Nucleotidyltransferase</keyword>
<dbReference type="InterPro" id="IPR043519">
    <property type="entry name" value="NT_sf"/>
</dbReference>
<evidence type="ECO:0000256" key="2">
    <source>
        <dbReference type="ARBA" id="ARBA00022679"/>
    </source>
</evidence>
<evidence type="ECO:0000256" key="3">
    <source>
        <dbReference type="ARBA" id="ARBA00022695"/>
    </source>
</evidence>